<accession>A0A0F9HUB1</accession>
<organism evidence="1">
    <name type="scientific">marine sediment metagenome</name>
    <dbReference type="NCBI Taxonomy" id="412755"/>
    <lineage>
        <taxon>unclassified sequences</taxon>
        <taxon>metagenomes</taxon>
        <taxon>ecological metagenomes</taxon>
    </lineage>
</organism>
<gene>
    <name evidence="1" type="ORF">LCGC14_1662710</name>
</gene>
<comment type="caution">
    <text evidence="1">The sequence shown here is derived from an EMBL/GenBank/DDBJ whole genome shotgun (WGS) entry which is preliminary data.</text>
</comment>
<dbReference type="EMBL" id="LAZR01014157">
    <property type="protein sequence ID" value="KKM18732.1"/>
    <property type="molecule type" value="Genomic_DNA"/>
</dbReference>
<evidence type="ECO:0000313" key="1">
    <source>
        <dbReference type="EMBL" id="KKM18732.1"/>
    </source>
</evidence>
<name>A0A0F9HUB1_9ZZZZ</name>
<sequence length="53" mass="6241">MLKKIIKKLQTNQFPHLTWIGKNYNKADLINELTEVHERLSTIHKRLEGALSK</sequence>
<protein>
    <submittedName>
        <fullName evidence="1">Uncharacterized protein</fullName>
    </submittedName>
</protein>
<reference evidence="1" key="1">
    <citation type="journal article" date="2015" name="Nature">
        <title>Complex archaea that bridge the gap between prokaryotes and eukaryotes.</title>
        <authorList>
            <person name="Spang A."/>
            <person name="Saw J.H."/>
            <person name="Jorgensen S.L."/>
            <person name="Zaremba-Niedzwiedzka K."/>
            <person name="Martijn J."/>
            <person name="Lind A.E."/>
            <person name="van Eijk R."/>
            <person name="Schleper C."/>
            <person name="Guy L."/>
            <person name="Ettema T.J."/>
        </authorList>
    </citation>
    <scope>NUCLEOTIDE SEQUENCE</scope>
</reference>
<proteinExistence type="predicted"/>
<dbReference type="AlphaFoldDB" id="A0A0F9HUB1"/>